<dbReference type="Pfam" id="PF11976">
    <property type="entry name" value="Rad60-SLD"/>
    <property type="match status" value="1"/>
</dbReference>
<dbReference type="FunFam" id="3.10.20.90:FF:000174">
    <property type="entry name" value="Small ubiquitin-related modifier"/>
    <property type="match status" value="1"/>
</dbReference>
<keyword evidence="2" id="KW-0539">Nucleus</keyword>
<feature type="domain" description="Ubiquitin-like" evidence="3">
    <location>
        <begin position="14"/>
        <end position="91"/>
    </location>
</feature>
<dbReference type="Proteomes" id="UP001634394">
    <property type="component" value="Unassembled WGS sequence"/>
</dbReference>
<dbReference type="InterPro" id="IPR000626">
    <property type="entry name" value="Ubiquitin-like_dom"/>
</dbReference>
<dbReference type="GO" id="GO:0005634">
    <property type="term" value="C:nucleus"/>
    <property type="evidence" value="ECO:0007669"/>
    <property type="project" value="UniProtKB-SubCell"/>
</dbReference>
<keyword evidence="2" id="KW-0833">Ubl conjugation pathway</keyword>
<dbReference type="SUPFAM" id="SSF54236">
    <property type="entry name" value="Ubiquitin-like"/>
    <property type="match status" value="1"/>
</dbReference>
<dbReference type="EMBL" id="JBJQND010000004">
    <property type="protein sequence ID" value="KAL3878956.1"/>
    <property type="molecule type" value="Genomic_DNA"/>
</dbReference>
<dbReference type="InterPro" id="IPR022617">
    <property type="entry name" value="Rad60/SUMO-like_dom"/>
</dbReference>
<reference evidence="4 5" key="1">
    <citation type="submission" date="2024-11" db="EMBL/GenBank/DDBJ databases">
        <title>Chromosome-level genome assembly of the freshwater bivalve Anodonta woodiana.</title>
        <authorList>
            <person name="Chen X."/>
        </authorList>
    </citation>
    <scope>NUCLEOTIDE SEQUENCE [LARGE SCALE GENOMIC DNA]</scope>
    <source>
        <strain evidence="4">MN2024</strain>
        <tissue evidence="4">Gills</tissue>
    </source>
</reference>
<dbReference type="Gene3D" id="3.10.20.90">
    <property type="entry name" value="Phosphatidylinositol 3-kinase Catalytic Subunit, Chain A, domain 1"/>
    <property type="match status" value="1"/>
</dbReference>
<dbReference type="SMART" id="SM00213">
    <property type="entry name" value="UBQ"/>
    <property type="match status" value="1"/>
</dbReference>
<dbReference type="PROSITE" id="PS50053">
    <property type="entry name" value="UBIQUITIN_2"/>
    <property type="match status" value="1"/>
</dbReference>
<dbReference type="CDD" id="cd16115">
    <property type="entry name" value="Ubl_SUMO2_3_4"/>
    <property type="match status" value="1"/>
</dbReference>
<name>A0ABD3WZN7_SINWO</name>
<organism evidence="4 5">
    <name type="scientific">Sinanodonta woodiana</name>
    <name type="common">Chinese pond mussel</name>
    <name type="synonym">Anodonta woodiana</name>
    <dbReference type="NCBI Taxonomy" id="1069815"/>
    <lineage>
        <taxon>Eukaryota</taxon>
        <taxon>Metazoa</taxon>
        <taxon>Spiralia</taxon>
        <taxon>Lophotrochozoa</taxon>
        <taxon>Mollusca</taxon>
        <taxon>Bivalvia</taxon>
        <taxon>Autobranchia</taxon>
        <taxon>Heteroconchia</taxon>
        <taxon>Palaeoheterodonta</taxon>
        <taxon>Unionida</taxon>
        <taxon>Unionoidea</taxon>
        <taxon>Unionidae</taxon>
        <taxon>Unioninae</taxon>
        <taxon>Sinanodonta</taxon>
    </lineage>
</organism>
<dbReference type="InterPro" id="IPR029071">
    <property type="entry name" value="Ubiquitin-like_domsf"/>
</dbReference>
<protein>
    <recommendedName>
        <fullName evidence="2">Small ubiquitin-related modifier</fullName>
        <shortName evidence="2">SUMO</shortName>
    </recommendedName>
</protein>
<evidence type="ECO:0000256" key="2">
    <source>
        <dbReference type="RuleBase" id="RU361190"/>
    </source>
</evidence>
<comment type="subcellular location">
    <subcellularLocation>
        <location evidence="2">Nucleus</location>
    </subcellularLocation>
</comment>
<evidence type="ECO:0000256" key="1">
    <source>
        <dbReference type="ARBA" id="ARBA00009185"/>
    </source>
</evidence>
<evidence type="ECO:0000313" key="4">
    <source>
        <dbReference type="EMBL" id="KAL3878956.1"/>
    </source>
</evidence>
<proteinExistence type="inferred from homology"/>
<comment type="similarity">
    <text evidence="1 2">Belongs to the ubiquitin family. SUMO subfamily.</text>
</comment>
<dbReference type="AlphaFoldDB" id="A0ABD3WZN7"/>
<keyword evidence="5" id="KW-1185">Reference proteome</keyword>
<gene>
    <name evidence="4" type="ORF">ACJMK2_031280</name>
</gene>
<comment type="caution">
    <text evidence="4">The sequence shown here is derived from an EMBL/GenBank/DDBJ whole genome shotgun (WGS) entry which is preliminary data.</text>
</comment>
<sequence>MSEEHKKDEKKDSEHINLKVSGQDGSVVLFKIKRHTPLRKLMQAYIDRTGAKKEQLRFRFDGSVINEDDTPAGLDMEDGDAIDAFQAQTGGGIN</sequence>
<accession>A0ABD3WZN7</accession>
<dbReference type="PANTHER" id="PTHR10562">
    <property type="entry name" value="SMALL UBIQUITIN-RELATED MODIFIER"/>
    <property type="match status" value="1"/>
</dbReference>
<evidence type="ECO:0000259" key="3">
    <source>
        <dbReference type="PROSITE" id="PS50053"/>
    </source>
</evidence>
<evidence type="ECO:0000313" key="5">
    <source>
        <dbReference type="Proteomes" id="UP001634394"/>
    </source>
</evidence>